<evidence type="ECO:0000313" key="10">
    <source>
        <dbReference type="Proteomes" id="UP000322927"/>
    </source>
</evidence>
<dbReference type="PANTHER" id="PTHR30349">
    <property type="entry name" value="PHAGE INTEGRASE-RELATED"/>
    <property type="match status" value="1"/>
</dbReference>
<dbReference type="OrthoDB" id="1822491at2"/>
<feature type="region of interest" description="Disordered" evidence="6">
    <location>
        <begin position="1"/>
        <end position="22"/>
    </location>
</feature>
<comment type="similarity">
    <text evidence="1">Belongs to the 'phage' integrase family.</text>
</comment>
<evidence type="ECO:0000256" key="5">
    <source>
        <dbReference type="PROSITE-ProRule" id="PRU01248"/>
    </source>
</evidence>
<sequence length="529" mass="57961">MAGHVQDRWYKTEPGADGKNVRVKTDRHGVGQRYRARYVAPDGSEKSKSFPDGQKRLAEKWLTDLASDMSRGNYVDPRAARITFKSYAEKWLQAHTADVSSRIATEQRLRLHAFPILGSRPLDSFRPEHIRKLVSILASNPAVSGGYARNIYGDVRAILSAAVDDGLLPRNPCSARSVRPPSGERRRVVPWLPSQVSAVRAALSERYRAMVDAGSGCGLRQGEIVGLAEDAFDFRSATLRVVRQVKLVRGTAVFAPPKGNKERDVPLPRSVAESVRVHMGSFKPVEIALPWRTPDGPLVSARLLFTNAASGIVWRSNFNIQEWKPALAAAGLIPEADADGKYQSAREHGMHALRHFYASVLLDAGVSVKAVSHHLGHSDPGLTLRVYAHLMPSSDDRTRAAIERTAPMPLAYDVRSPLDIPSGAFRDGVVVFHVHGSRYGGQWLLGAMTTAKGPAFGKILTAASTNPDHAVDTADAWVRAYCDSHGLELLKAENLKERFPVDQRPYQALARYLVARVPKSATGWSGLEG</sequence>
<proteinExistence type="inferred from homology"/>
<accession>A0A5P2BV38</accession>
<dbReference type="Pfam" id="PF00589">
    <property type="entry name" value="Phage_integrase"/>
    <property type="match status" value="1"/>
</dbReference>
<dbReference type="InterPro" id="IPR004107">
    <property type="entry name" value="Integrase_SAM-like_N"/>
</dbReference>
<feature type="domain" description="Tyr recombinase" evidence="7">
    <location>
        <begin position="186"/>
        <end position="403"/>
    </location>
</feature>
<keyword evidence="2" id="KW-0229">DNA integration</keyword>
<dbReference type="EMBL" id="CP029192">
    <property type="protein sequence ID" value="QES33820.1"/>
    <property type="molecule type" value="Genomic_DNA"/>
</dbReference>
<feature type="domain" description="Core-binding (CB)" evidence="8">
    <location>
        <begin position="82"/>
        <end position="163"/>
    </location>
</feature>
<dbReference type="InterPro" id="IPR013762">
    <property type="entry name" value="Integrase-like_cat_sf"/>
</dbReference>
<dbReference type="Proteomes" id="UP000322927">
    <property type="component" value="Chromosome"/>
</dbReference>
<dbReference type="InterPro" id="IPR002104">
    <property type="entry name" value="Integrase_catalytic"/>
</dbReference>
<evidence type="ECO:0000259" key="8">
    <source>
        <dbReference type="PROSITE" id="PS51900"/>
    </source>
</evidence>
<dbReference type="Pfam" id="PF14659">
    <property type="entry name" value="Phage_int_SAM_3"/>
    <property type="match status" value="1"/>
</dbReference>
<protein>
    <submittedName>
        <fullName evidence="9">Site-specific integrase</fullName>
    </submittedName>
</protein>
<dbReference type="PROSITE" id="PS51898">
    <property type="entry name" value="TYR_RECOMBINASE"/>
    <property type="match status" value="1"/>
</dbReference>
<name>A0A5P2BV38_STRVZ</name>
<evidence type="ECO:0000256" key="6">
    <source>
        <dbReference type="SAM" id="MobiDB-lite"/>
    </source>
</evidence>
<dbReference type="Gene3D" id="1.10.443.10">
    <property type="entry name" value="Intergrase catalytic core"/>
    <property type="match status" value="1"/>
</dbReference>
<keyword evidence="4" id="KW-0233">DNA recombination</keyword>
<dbReference type="PROSITE" id="PS51900">
    <property type="entry name" value="CB"/>
    <property type="match status" value="1"/>
</dbReference>
<evidence type="ECO:0000256" key="1">
    <source>
        <dbReference type="ARBA" id="ARBA00008857"/>
    </source>
</evidence>
<keyword evidence="3 5" id="KW-0238">DNA-binding</keyword>
<evidence type="ECO:0000313" key="9">
    <source>
        <dbReference type="EMBL" id="QES33820.1"/>
    </source>
</evidence>
<dbReference type="GO" id="GO:0003677">
    <property type="term" value="F:DNA binding"/>
    <property type="evidence" value="ECO:0007669"/>
    <property type="project" value="UniProtKB-UniRule"/>
</dbReference>
<dbReference type="GO" id="GO:0006310">
    <property type="term" value="P:DNA recombination"/>
    <property type="evidence" value="ECO:0007669"/>
    <property type="project" value="UniProtKB-KW"/>
</dbReference>
<evidence type="ECO:0000256" key="2">
    <source>
        <dbReference type="ARBA" id="ARBA00022908"/>
    </source>
</evidence>
<organism evidence="9 10">
    <name type="scientific">Streptomyces venezuelae</name>
    <dbReference type="NCBI Taxonomy" id="54571"/>
    <lineage>
        <taxon>Bacteria</taxon>
        <taxon>Bacillati</taxon>
        <taxon>Actinomycetota</taxon>
        <taxon>Actinomycetes</taxon>
        <taxon>Kitasatosporales</taxon>
        <taxon>Streptomycetaceae</taxon>
        <taxon>Streptomyces</taxon>
    </lineage>
</organism>
<evidence type="ECO:0000256" key="4">
    <source>
        <dbReference type="ARBA" id="ARBA00023172"/>
    </source>
</evidence>
<dbReference type="SUPFAM" id="SSF56349">
    <property type="entry name" value="DNA breaking-rejoining enzymes"/>
    <property type="match status" value="1"/>
</dbReference>
<evidence type="ECO:0000256" key="3">
    <source>
        <dbReference type="ARBA" id="ARBA00023125"/>
    </source>
</evidence>
<dbReference type="CDD" id="cd01189">
    <property type="entry name" value="INT_ICEBs1_C_like"/>
    <property type="match status" value="1"/>
</dbReference>
<dbReference type="AlphaFoldDB" id="A0A5P2BV38"/>
<reference evidence="9 10" key="1">
    <citation type="submission" date="2018-05" db="EMBL/GenBank/DDBJ databases">
        <title>Streptomyces venezuelae.</title>
        <authorList>
            <person name="Kim W."/>
            <person name="Lee N."/>
            <person name="Cho B.-K."/>
        </authorList>
    </citation>
    <scope>NUCLEOTIDE SEQUENCE [LARGE SCALE GENOMIC DNA]</scope>
    <source>
        <strain evidence="9 10">ATCC 14584</strain>
    </source>
</reference>
<dbReference type="InterPro" id="IPR044068">
    <property type="entry name" value="CB"/>
</dbReference>
<dbReference type="InterPro" id="IPR050090">
    <property type="entry name" value="Tyrosine_recombinase_XerCD"/>
</dbReference>
<evidence type="ECO:0000259" key="7">
    <source>
        <dbReference type="PROSITE" id="PS51898"/>
    </source>
</evidence>
<gene>
    <name evidence="9" type="ORF">DEJ48_10845</name>
</gene>
<dbReference type="Gene3D" id="1.10.150.130">
    <property type="match status" value="1"/>
</dbReference>
<dbReference type="InterPro" id="IPR010998">
    <property type="entry name" value="Integrase_recombinase_N"/>
</dbReference>
<dbReference type="PANTHER" id="PTHR30349:SF64">
    <property type="entry name" value="PROPHAGE INTEGRASE INTD-RELATED"/>
    <property type="match status" value="1"/>
</dbReference>
<dbReference type="GO" id="GO:0015074">
    <property type="term" value="P:DNA integration"/>
    <property type="evidence" value="ECO:0007669"/>
    <property type="project" value="UniProtKB-KW"/>
</dbReference>
<dbReference type="InterPro" id="IPR011010">
    <property type="entry name" value="DNA_brk_join_enz"/>
</dbReference>